<reference evidence="2" key="1">
    <citation type="submission" date="2022-11" db="UniProtKB">
        <authorList>
            <consortium name="EnsemblMetazoa"/>
        </authorList>
    </citation>
    <scope>IDENTIFICATION</scope>
</reference>
<protein>
    <submittedName>
        <fullName evidence="2">Uncharacterized protein</fullName>
    </submittedName>
</protein>
<dbReference type="RefSeq" id="XP_038075437.1">
    <property type="nucleotide sequence ID" value="XM_038219509.1"/>
</dbReference>
<keyword evidence="1" id="KW-0732">Signal</keyword>
<sequence length="206" mass="22859">MVSPLVFLFLLCGEQTVTSMPVYEGRVTVTPSLFDRSQVQDCLSQELSAKSDFPFEIRPGCLHILQHALFPEGTPVDFTQSSDWLSRILNRARVISSEEGLHWLWSLLREDCGSLKGLLASLATHIARRELEESTGLGVSDVTDANDYMQKRGETTTIRSDQDRALDIFRDHMTVEDLARLMTDRPSAADLIDTHVPLPSVAAAAG</sequence>
<dbReference type="OMA" id="HEEIPRC"/>
<evidence type="ECO:0000313" key="3">
    <source>
        <dbReference type="Proteomes" id="UP000887568"/>
    </source>
</evidence>
<dbReference type="GeneID" id="119743145"/>
<organism evidence="2 3">
    <name type="scientific">Patiria miniata</name>
    <name type="common">Bat star</name>
    <name type="synonym">Asterina miniata</name>
    <dbReference type="NCBI Taxonomy" id="46514"/>
    <lineage>
        <taxon>Eukaryota</taxon>
        <taxon>Metazoa</taxon>
        <taxon>Echinodermata</taxon>
        <taxon>Eleutherozoa</taxon>
        <taxon>Asterozoa</taxon>
        <taxon>Asteroidea</taxon>
        <taxon>Valvatacea</taxon>
        <taxon>Valvatida</taxon>
        <taxon>Asterinidae</taxon>
        <taxon>Patiria</taxon>
    </lineage>
</organism>
<feature type="signal peptide" evidence="1">
    <location>
        <begin position="1"/>
        <end position="19"/>
    </location>
</feature>
<proteinExistence type="predicted"/>
<evidence type="ECO:0000313" key="2">
    <source>
        <dbReference type="EnsemblMetazoa" id="XP_038075437.1"/>
    </source>
</evidence>
<keyword evidence="3" id="KW-1185">Reference proteome</keyword>
<dbReference type="EnsemblMetazoa" id="XM_038219509.1">
    <property type="protein sequence ID" value="XP_038075437.1"/>
    <property type="gene ID" value="LOC119743145"/>
</dbReference>
<dbReference type="Proteomes" id="UP000887568">
    <property type="component" value="Unplaced"/>
</dbReference>
<name>A0A914BJ23_PATMI</name>
<dbReference type="OrthoDB" id="10428832at2759"/>
<dbReference type="AlphaFoldDB" id="A0A914BJ23"/>
<evidence type="ECO:0000256" key="1">
    <source>
        <dbReference type="SAM" id="SignalP"/>
    </source>
</evidence>
<feature type="chain" id="PRO_5037908011" evidence="1">
    <location>
        <begin position="20"/>
        <end position="206"/>
    </location>
</feature>
<accession>A0A914BJ23</accession>